<evidence type="ECO:0000256" key="1">
    <source>
        <dbReference type="SAM" id="MobiDB-lite"/>
    </source>
</evidence>
<evidence type="ECO:0000313" key="3">
    <source>
        <dbReference type="Proteomes" id="UP000287033"/>
    </source>
</evidence>
<sequence>MEFRVARHFAQRPQVALKKVFPLQAVLTGKWRQAGEVTTPGLEVSSIRRSGKRAENKTSNRQHQDGQARLINISLKNYQLSCDLLGSQNQQG</sequence>
<dbReference type="EMBL" id="BEZZ01000280">
    <property type="protein sequence ID" value="GCC30047.1"/>
    <property type="molecule type" value="Genomic_DNA"/>
</dbReference>
<organism evidence="2 3">
    <name type="scientific">Chiloscyllium punctatum</name>
    <name type="common">Brownbanded bambooshark</name>
    <name type="synonym">Hemiscyllium punctatum</name>
    <dbReference type="NCBI Taxonomy" id="137246"/>
    <lineage>
        <taxon>Eukaryota</taxon>
        <taxon>Metazoa</taxon>
        <taxon>Chordata</taxon>
        <taxon>Craniata</taxon>
        <taxon>Vertebrata</taxon>
        <taxon>Chondrichthyes</taxon>
        <taxon>Elasmobranchii</taxon>
        <taxon>Galeomorphii</taxon>
        <taxon>Galeoidea</taxon>
        <taxon>Orectolobiformes</taxon>
        <taxon>Hemiscylliidae</taxon>
        <taxon>Chiloscyllium</taxon>
    </lineage>
</organism>
<name>A0A401SI10_CHIPU</name>
<evidence type="ECO:0000313" key="2">
    <source>
        <dbReference type="EMBL" id="GCC30047.1"/>
    </source>
</evidence>
<feature type="region of interest" description="Disordered" evidence="1">
    <location>
        <begin position="42"/>
        <end position="67"/>
    </location>
</feature>
<feature type="compositionally biased region" description="Basic and acidic residues" evidence="1">
    <location>
        <begin position="52"/>
        <end position="66"/>
    </location>
</feature>
<proteinExistence type="predicted"/>
<gene>
    <name evidence="2" type="ORF">chiPu_0008491</name>
</gene>
<dbReference type="Proteomes" id="UP000287033">
    <property type="component" value="Unassembled WGS sequence"/>
</dbReference>
<comment type="caution">
    <text evidence="2">The sequence shown here is derived from an EMBL/GenBank/DDBJ whole genome shotgun (WGS) entry which is preliminary data.</text>
</comment>
<protein>
    <submittedName>
        <fullName evidence="2">Uncharacterized protein</fullName>
    </submittedName>
</protein>
<accession>A0A401SI10</accession>
<keyword evidence="3" id="KW-1185">Reference proteome</keyword>
<reference evidence="2 3" key="1">
    <citation type="journal article" date="2018" name="Nat. Ecol. Evol.">
        <title>Shark genomes provide insights into elasmobranch evolution and the origin of vertebrates.</title>
        <authorList>
            <person name="Hara Y"/>
            <person name="Yamaguchi K"/>
            <person name="Onimaru K"/>
            <person name="Kadota M"/>
            <person name="Koyanagi M"/>
            <person name="Keeley SD"/>
            <person name="Tatsumi K"/>
            <person name="Tanaka K"/>
            <person name="Motone F"/>
            <person name="Kageyama Y"/>
            <person name="Nozu R"/>
            <person name="Adachi N"/>
            <person name="Nishimura O"/>
            <person name="Nakagawa R"/>
            <person name="Tanegashima C"/>
            <person name="Kiyatake I"/>
            <person name="Matsumoto R"/>
            <person name="Murakumo K"/>
            <person name="Nishida K"/>
            <person name="Terakita A"/>
            <person name="Kuratani S"/>
            <person name="Sato K"/>
            <person name="Hyodo S Kuraku.S."/>
        </authorList>
    </citation>
    <scope>NUCLEOTIDE SEQUENCE [LARGE SCALE GENOMIC DNA]</scope>
</reference>
<dbReference type="AlphaFoldDB" id="A0A401SI10"/>